<name>A0ABN3QTI7_9ACTN</name>
<feature type="region of interest" description="Disordered" evidence="1">
    <location>
        <begin position="53"/>
        <end position="72"/>
    </location>
</feature>
<proteinExistence type="predicted"/>
<comment type="caution">
    <text evidence="2">The sequence shown here is derived from an EMBL/GenBank/DDBJ whole genome shotgun (WGS) entry which is preliminary data.</text>
</comment>
<reference evidence="2 3" key="1">
    <citation type="journal article" date="2019" name="Int. J. Syst. Evol. Microbiol.">
        <title>The Global Catalogue of Microorganisms (GCM) 10K type strain sequencing project: providing services to taxonomists for standard genome sequencing and annotation.</title>
        <authorList>
            <consortium name="The Broad Institute Genomics Platform"/>
            <consortium name="The Broad Institute Genome Sequencing Center for Infectious Disease"/>
            <person name="Wu L."/>
            <person name="Ma J."/>
        </authorList>
    </citation>
    <scope>NUCLEOTIDE SEQUENCE [LARGE SCALE GENOMIC DNA]</scope>
    <source>
        <strain evidence="2 3">JCM 6833</strain>
    </source>
</reference>
<keyword evidence="3" id="KW-1185">Reference proteome</keyword>
<gene>
    <name evidence="2" type="ORF">GCM10010411_87150</name>
</gene>
<dbReference type="InterPro" id="IPR013783">
    <property type="entry name" value="Ig-like_fold"/>
</dbReference>
<evidence type="ECO:0000313" key="2">
    <source>
        <dbReference type="EMBL" id="GAA2634865.1"/>
    </source>
</evidence>
<dbReference type="Proteomes" id="UP001501509">
    <property type="component" value="Unassembled WGS sequence"/>
</dbReference>
<organism evidence="2 3">
    <name type="scientific">Actinomadura fulvescens</name>
    <dbReference type="NCBI Taxonomy" id="46160"/>
    <lineage>
        <taxon>Bacteria</taxon>
        <taxon>Bacillati</taxon>
        <taxon>Actinomycetota</taxon>
        <taxon>Actinomycetes</taxon>
        <taxon>Streptosporangiales</taxon>
        <taxon>Thermomonosporaceae</taxon>
        <taxon>Actinomadura</taxon>
    </lineage>
</organism>
<evidence type="ECO:0000256" key="1">
    <source>
        <dbReference type="SAM" id="MobiDB-lite"/>
    </source>
</evidence>
<accession>A0ABN3QTI7</accession>
<evidence type="ECO:0008006" key="4">
    <source>
        <dbReference type="Google" id="ProtNLM"/>
    </source>
</evidence>
<sequence>MARDNKTLKYEVIRDGTTVIHTAQSASKFWDLQPMTYTDTGLTPGSTHTYTIRATDPFGNTTSRKSVPTQVD</sequence>
<dbReference type="Gene3D" id="2.60.40.10">
    <property type="entry name" value="Immunoglobulins"/>
    <property type="match status" value="1"/>
</dbReference>
<dbReference type="RefSeq" id="WP_344548417.1">
    <property type="nucleotide sequence ID" value="NZ_BAAATD010000019.1"/>
</dbReference>
<dbReference type="EMBL" id="BAAATD010000019">
    <property type="protein sequence ID" value="GAA2634865.1"/>
    <property type="molecule type" value="Genomic_DNA"/>
</dbReference>
<protein>
    <recommendedName>
        <fullName evidence="4">Fibronectin type-III domain-containing protein</fullName>
    </recommendedName>
</protein>
<evidence type="ECO:0000313" key="3">
    <source>
        <dbReference type="Proteomes" id="UP001501509"/>
    </source>
</evidence>